<dbReference type="EMBL" id="CP010401">
    <property type="protein sequence ID" value="ALE03369.1"/>
    <property type="molecule type" value="Genomic_DNA"/>
</dbReference>
<proteinExistence type="predicted"/>
<sequence length="46" mass="5218">MHCSNGVVKQFWEVLSEFIENFKLVGSFDESKELEDIIALISNVTA</sequence>
<dbReference type="Proteomes" id="UP000057213">
    <property type="component" value="Chromosome"/>
</dbReference>
<gene>
    <name evidence="1" type="ORF">PU02_0555</name>
</gene>
<dbReference type="AlphaFoldDB" id="A0A0M4LG71"/>
<organism evidence="1 2">
    <name type="scientific">Bartonella ancashensis</name>
    <dbReference type="NCBI Taxonomy" id="1318743"/>
    <lineage>
        <taxon>Bacteria</taxon>
        <taxon>Pseudomonadati</taxon>
        <taxon>Pseudomonadota</taxon>
        <taxon>Alphaproteobacteria</taxon>
        <taxon>Hyphomicrobiales</taxon>
        <taxon>Bartonellaceae</taxon>
        <taxon>Bartonella</taxon>
    </lineage>
</organism>
<protein>
    <submittedName>
        <fullName evidence="1">Uncharacterized protein</fullName>
    </submittedName>
</protein>
<evidence type="ECO:0000313" key="2">
    <source>
        <dbReference type="Proteomes" id="UP000057213"/>
    </source>
</evidence>
<reference evidence="1 2" key="1">
    <citation type="journal article" date="2015" name="Genome Announc.">
        <title>Complete Genome Sequence of Bartonella ancashensis Strain 20.00, Isolated from the Blood of a Patient with Verruga Peruana.</title>
        <authorList>
            <person name="Hang J."/>
            <person name="Mullins K.E."/>
            <person name="Clifford R.J."/>
            <person name="Onmus-Leone F."/>
            <person name="Yang Y."/>
            <person name="Jiang J."/>
            <person name="Leguia M."/>
            <person name="Kasper M.R."/>
            <person name="Maguina C."/>
            <person name="Lesho E.P."/>
            <person name="Jarman R.G."/>
            <person name="Richards A.L."/>
            <person name="Blazes D."/>
        </authorList>
    </citation>
    <scope>NUCLEOTIDE SEQUENCE [LARGE SCALE GENOMIC DNA]</scope>
    <source>
        <strain evidence="1 2">20.00</strain>
    </source>
</reference>
<keyword evidence="2" id="KW-1185">Reference proteome</keyword>
<name>A0A0M4LG71_9HYPH</name>
<evidence type="ECO:0000313" key="1">
    <source>
        <dbReference type="EMBL" id="ALE03369.1"/>
    </source>
</evidence>
<dbReference type="PATRIC" id="fig|1318743.3.peg.568"/>
<accession>A0A0M4LG71</accession>
<dbReference type="KEGG" id="banc:PU02_0555"/>
<dbReference type="RefSeq" id="WP_158404018.1">
    <property type="nucleotide sequence ID" value="NZ_CP010401.1"/>
</dbReference>
<dbReference type="STRING" id="1318743.PU02_0555"/>